<name>A0A432YT55_9GAMM</name>
<feature type="signal peptide" evidence="1">
    <location>
        <begin position="1"/>
        <end position="34"/>
    </location>
</feature>
<protein>
    <submittedName>
        <fullName evidence="2">Uncharacterized protein</fullName>
    </submittedName>
</protein>
<dbReference type="EMBL" id="PIQC01000009">
    <property type="protein sequence ID" value="RUO64828.1"/>
    <property type="molecule type" value="Genomic_DNA"/>
</dbReference>
<reference evidence="3" key="1">
    <citation type="journal article" date="2018" name="Front. Microbiol.">
        <title>Genome-Based Analysis Reveals the Taxonomy and Diversity of the Family Idiomarinaceae.</title>
        <authorList>
            <person name="Liu Y."/>
            <person name="Lai Q."/>
            <person name="Shao Z."/>
        </authorList>
    </citation>
    <scope>NUCLEOTIDE SEQUENCE [LARGE SCALE GENOMIC DNA]</scope>
    <source>
        <strain evidence="3">R22</strain>
    </source>
</reference>
<sequence>MQTQTNNLSQRQWHPSWWHQALLCLLFVTFSASAYPASTGNNDKQLSAQQKPEAVFVVTLSSSVSESQADEPELDKTIDISSYSVQRALALSLRFLSKTNPFTAKWNWHLVRGPPTHL</sequence>
<dbReference type="OrthoDB" id="9956806at2"/>
<evidence type="ECO:0000313" key="3">
    <source>
        <dbReference type="Proteomes" id="UP000288058"/>
    </source>
</evidence>
<evidence type="ECO:0000313" key="2">
    <source>
        <dbReference type="EMBL" id="RUO64828.1"/>
    </source>
</evidence>
<proteinExistence type="predicted"/>
<feature type="chain" id="PRO_5019342417" evidence="1">
    <location>
        <begin position="35"/>
        <end position="118"/>
    </location>
</feature>
<gene>
    <name evidence="2" type="ORF">CWI78_11685</name>
</gene>
<accession>A0A432YT55</accession>
<dbReference type="AlphaFoldDB" id="A0A432YT55"/>
<evidence type="ECO:0000256" key="1">
    <source>
        <dbReference type="SAM" id="SignalP"/>
    </source>
</evidence>
<dbReference type="RefSeq" id="WP_126782975.1">
    <property type="nucleotide sequence ID" value="NZ_PIQC01000009.1"/>
</dbReference>
<dbReference type="Proteomes" id="UP000288058">
    <property type="component" value="Unassembled WGS sequence"/>
</dbReference>
<organism evidence="2 3">
    <name type="scientific">Idiomarina ramblicola</name>
    <dbReference type="NCBI Taxonomy" id="263724"/>
    <lineage>
        <taxon>Bacteria</taxon>
        <taxon>Pseudomonadati</taxon>
        <taxon>Pseudomonadota</taxon>
        <taxon>Gammaproteobacteria</taxon>
        <taxon>Alteromonadales</taxon>
        <taxon>Idiomarinaceae</taxon>
        <taxon>Idiomarina</taxon>
    </lineage>
</organism>
<comment type="caution">
    <text evidence="2">The sequence shown here is derived from an EMBL/GenBank/DDBJ whole genome shotgun (WGS) entry which is preliminary data.</text>
</comment>
<keyword evidence="1" id="KW-0732">Signal</keyword>
<keyword evidence="3" id="KW-1185">Reference proteome</keyword>